<proteinExistence type="predicted"/>
<dbReference type="PANTHER" id="PTHR35400:SF3">
    <property type="entry name" value="SLL1072 PROTEIN"/>
    <property type="match status" value="1"/>
</dbReference>
<reference evidence="3" key="1">
    <citation type="submission" date="2009-02" db="EMBL/GenBank/DDBJ databases">
        <title>Annotation of Streptomyces viridochromogenes strain DSM 40736.</title>
        <authorList>
            <consortium name="The Broad Institute Genome Sequencing Platform"/>
            <consortium name="Broad Institute Microbial Sequencing Center"/>
            <person name="Fischbach M."/>
            <person name="Godfrey P."/>
            <person name="Ward D."/>
            <person name="Young S."/>
            <person name="Zeng Q."/>
            <person name="Koehrsen M."/>
            <person name="Alvarado L."/>
            <person name="Berlin A.M."/>
            <person name="Bochicchio J."/>
            <person name="Borenstein D."/>
            <person name="Chapman S.B."/>
            <person name="Chen Z."/>
            <person name="Engels R."/>
            <person name="Freedman E."/>
            <person name="Gellesch M."/>
            <person name="Goldberg J."/>
            <person name="Griggs A."/>
            <person name="Gujja S."/>
            <person name="Heilman E.R."/>
            <person name="Heiman D.I."/>
            <person name="Hepburn T.A."/>
            <person name="Howarth C."/>
            <person name="Jen D."/>
            <person name="Larson L."/>
            <person name="Lewis B."/>
            <person name="Mehta T."/>
            <person name="Park D."/>
            <person name="Pearson M."/>
            <person name="Richards J."/>
            <person name="Roberts A."/>
            <person name="Saif S."/>
            <person name="Shea T.D."/>
            <person name="Shenoy N."/>
            <person name="Sisk P."/>
            <person name="Stolte C."/>
            <person name="Sykes S.N."/>
            <person name="Thomson T."/>
            <person name="Walk T."/>
            <person name="White J."/>
            <person name="Yandava C."/>
            <person name="Straight P."/>
            <person name="Clardy J."/>
            <person name="Hung D."/>
            <person name="Kolter R."/>
            <person name="Mekalanos J."/>
            <person name="Walker S."/>
            <person name="Walsh C.T."/>
            <person name="Wieland-Brown L.C."/>
            <person name="Haas B."/>
            <person name="Nusbaum C."/>
            <person name="Birren B."/>
        </authorList>
    </citation>
    <scope>NUCLEOTIDE SEQUENCE [LARGE SCALE GENOMIC DNA]</scope>
    <source>
        <strain evidence="3">DSM 40736 / JCM 4977 / BCRC 1201 / Tue 494</strain>
    </source>
</reference>
<sequence>MRGRFHPRVRPGRSATMTVLDDRIEMADSSGELTLDIMFEWVETMPVPEGYKVEIVGGHIFTAPQRDTHWDIIADIYDQLRAKYSRKRVKSDVRVDYPGHLNGFASDVTVMAEGAVKDSKGLWRYQDVEFVAEVISRKTAANDYGPKKDAYAAAGVPVYLIVDPYTGRWHLHTKPKDGEYRGELSLDFGDEVDLTGTVVGLVLETGEFPRD</sequence>
<organism evidence="2 3">
    <name type="scientific">Streptomyces viridochromogenes (strain DSM 40736 / JCM 4977 / BCRC 1201 / Tue 494)</name>
    <dbReference type="NCBI Taxonomy" id="591159"/>
    <lineage>
        <taxon>Bacteria</taxon>
        <taxon>Bacillati</taxon>
        <taxon>Actinomycetota</taxon>
        <taxon>Actinomycetes</taxon>
        <taxon>Kitasatosporales</taxon>
        <taxon>Streptomycetaceae</taxon>
        <taxon>Streptomyces</taxon>
    </lineage>
</organism>
<evidence type="ECO:0000313" key="3">
    <source>
        <dbReference type="Proteomes" id="UP000004184"/>
    </source>
</evidence>
<dbReference type="InterPro" id="IPR011335">
    <property type="entry name" value="Restrct_endonuc-II-like"/>
</dbReference>
<feature type="domain" description="Putative restriction endonuclease" evidence="1">
    <location>
        <begin position="43"/>
        <end position="203"/>
    </location>
</feature>
<gene>
    <name evidence="2" type="ORF">SSQG_03498</name>
</gene>
<dbReference type="InterPro" id="IPR008538">
    <property type="entry name" value="Uma2"/>
</dbReference>
<dbReference type="Pfam" id="PF05685">
    <property type="entry name" value="Uma2"/>
    <property type="match status" value="1"/>
</dbReference>
<dbReference type="HOGENOM" id="CLU_076312_4_1_11"/>
<dbReference type="STRING" id="591159.SSQG_03498"/>
<keyword evidence="3" id="KW-1185">Reference proteome</keyword>
<evidence type="ECO:0000313" key="2">
    <source>
        <dbReference type="EMBL" id="EFL32980.1"/>
    </source>
</evidence>
<dbReference type="InterPro" id="IPR012296">
    <property type="entry name" value="Nuclease_put_TT1808"/>
</dbReference>
<accession>D9XIN9</accession>
<dbReference type="EMBL" id="GG657757">
    <property type="protein sequence ID" value="EFL32980.1"/>
    <property type="molecule type" value="Genomic_DNA"/>
</dbReference>
<evidence type="ECO:0000259" key="1">
    <source>
        <dbReference type="Pfam" id="PF05685"/>
    </source>
</evidence>
<protein>
    <recommendedName>
        <fullName evidence="1">Putative restriction endonuclease domain-containing protein</fullName>
    </recommendedName>
</protein>
<dbReference type="Gene3D" id="3.90.1570.10">
    <property type="entry name" value="tt1808, chain A"/>
    <property type="match status" value="1"/>
</dbReference>
<dbReference type="PANTHER" id="PTHR35400">
    <property type="entry name" value="SLR1083 PROTEIN"/>
    <property type="match status" value="1"/>
</dbReference>
<dbReference type="SUPFAM" id="SSF52980">
    <property type="entry name" value="Restriction endonuclease-like"/>
    <property type="match status" value="1"/>
</dbReference>
<dbReference type="CDD" id="cd06260">
    <property type="entry name" value="DUF820-like"/>
    <property type="match status" value="1"/>
</dbReference>
<dbReference type="AlphaFoldDB" id="D9XIN9"/>
<dbReference type="Proteomes" id="UP000004184">
    <property type="component" value="Unassembled WGS sequence"/>
</dbReference>
<dbReference type="eggNOG" id="COG4636">
    <property type="taxonomic scope" value="Bacteria"/>
</dbReference>
<name>D9XIN9_STRVT</name>